<feature type="region of interest" description="Disordered" evidence="2">
    <location>
        <begin position="1"/>
        <end position="49"/>
    </location>
</feature>
<feature type="compositionally biased region" description="Basic residues" evidence="2">
    <location>
        <begin position="38"/>
        <end position="47"/>
    </location>
</feature>
<feature type="region of interest" description="Disordered" evidence="2">
    <location>
        <begin position="110"/>
        <end position="138"/>
    </location>
</feature>
<feature type="region of interest" description="Disordered" evidence="2">
    <location>
        <begin position="325"/>
        <end position="362"/>
    </location>
</feature>
<feature type="compositionally biased region" description="Polar residues" evidence="2">
    <location>
        <begin position="129"/>
        <end position="138"/>
    </location>
</feature>
<feature type="compositionally biased region" description="Low complexity" evidence="2">
    <location>
        <begin position="25"/>
        <end position="37"/>
    </location>
</feature>
<gene>
    <name evidence="4" type="ORF">S40285_07194</name>
</gene>
<feature type="region of interest" description="Disordered" evidence="2">
    <location>
        <begin position="471"/>
        <end position="513"/>
    </location>
</feature>
<dbReference type="Proteomes" id="UP000028524">
    <property type="component" value="Unassembled WGS sequence"/>
</dbReference>
<reference evidence="4 5" key="1">
    <citation type="journal article" date="2014" name="BMC Genomics">
        <title>Comparative genome sequencing reveals chemotype-specific gene clusters in the toxigenic black mold Stachybotrys.</title>
        <authorList>
            <person name="Semeiks J."/>
            <person name="Borek D."/>
            <person name="Otwinowski Z."/>
            <person name="Grishin N.V."/>
        </authorList>
    </citation>
    <scope>NUCLEOTIDE SEQUENCE [LARGE SCALE GENOMIC DNA]</scope>
    <source>
        <strain evidence="4 5">IBT 40285</strain>
    </source>
</reference>
<feature type="compositionally biased region" description="Low complexity" evidence="2">
    <location>
        <begin position="487"/>
        <end position="500"/>
    </location>
</feature>
<dbReference type="PROSITE" id="PS00028">
    <property type="entry name" value="ZINC_FINGER_C2H2_1"/>
    <property type="match status" value="1"/>
</dbReference>
<dbReference type="PANTHER" id="PTHR46179:SF19">
    <property type="entry name" value="C2H2 FINGER DOMAIN TRANSCRIPTION FACTOR (EUROFUNG)-RELATED"/>
    <property type="match status" value="1"/>
</dbReference>
<dbReference type="InterPro" id="IPR051061">
    <property type="entry name" value="Zinc_finger_trans_reg"/>
</dbReference>
<dbReference type="SMART" id="SM00355">
    <property type="entry name" value="ZnF_C2H2"/>
    <property type="match status" value="3"/>
</dbReference>
<keyword evidence="5" id="KW-1185">Reference proteome</keyword>
<feature type="domain" description="C2H2-type" evidence="3">
    <location>
        <begin position="517"/>
        <end position="547"/>
    </location>
</feature>
<feature type="domain" description="C2H2-type" evidence="3">
    <location>
        <begin position="570"/>
        <end position="606"/>
    </location>
</feature>
<organism evidence="4 5">
    <name type="scientific">Stachybotrys chlorohalonatus (strain IBT 40285)</name>
    <dbReference type="NCBI Taxonomy" id="1283841"/>
    <lineage>
        <taxon>Eukaryota</taxon>
        <taxon>Fungi</taxon>
        <taxon>Dikarya</taxon>
        <taxon>Ascomycota</taxon>
        <taxon>Pezizomycotina</taxon>
        <taxon>Sordariomycetes</taxon>
        <taxon>Hypocreomycetidae</taxon>
        <taxon>Hypocreales</taxon>
        <taxon>Stachybotryaceae</taxon>
        <taxon>Stachybotrys</taxon>
    </lineage>
</organism>
<protein>
    <recommendedName>
        <fullName evidence="3">C2H2-type domain-containing protein</fullName>
    </recommendedName>
</protein>
<sequence>MTSLLHPSSYNQQQYQHQHQHQHQHQQQQQQQQQQRTGHIHQQRQPRHVTQNDSILFSREFPSDVPAGANLSPSDLDNLDVLSNSLVTDSMQPDTWGGFAQFTPKLGRFSHQRESSLSSMGSAGPASPYNHSTSNPQIAVTDSTTDMASDLHGHDNSGNGGNAYYQLAKSLSHYPGYHNLEQAMPELAYPVTIPGPQSKPRSDRGLLPAPDFPGAGGRSHPASVASSNAGDSPATPTVSDPDAIDKRRRGNIHTFAARLGIELTDYAAFSGVPKLDRTMTDIYSDELYNPNFTITSTSPPQPSLTTSPTNDIFNQRINAANNQHLSAAHSPASSTSRGRSPFRTGSPLAPSPSHDFNAPHTAMPFNSAQKMREQCKAEQDAQLFQHQMGRAVEPETPKTISPKDAILEFHEPEAGESSFPLFPPEPANFDMEQLNKAAVSQNQPMQHDGGGHLNYMQSQMNSGIQIPQQYPFIARPGPSQSTPPRLTSAGSSSTGSGSTTPVTHGRPSGTAADGGTYTCTYHGCTLRFETPALLQKHKREGHRQTQTIGGPRPAEVSMSPGLLNSQAGPHRCDRINPGTGKPCNTVFSRPYDLTRHEDTIHNARKQKVRCDLCTEDKTFSRADALTRHYRVCHPDMELPGKHRRRGGA</sequence>
<feature type="compositionally biased region" description="Polar residues" evidence="2">
    <location>
        <begin position="325"/>
        <end position="338"/>
    </location>
</feature>
<keyword evidence="1" id="KW-0862">Zinc</keyword>
<keyword evidence="1" id="KW-0479">Metal-binding</keyword>
<dbReference type="EMBL" id="KL660800">
    <property type="protein sequence ID" value="KFA62366.1"/>
    <property type="molecule type" value="Genomic_DNA"/>
</dbReference>
<dbReference type="AlphaFoldDB" id="A0A084QEI1"/>
<feature type="compositionally biased region" description="Polar residues" evidence="2">
    <location>
        <begin position="1"/>
        <end position="11"/>
    </location>
</feature>
<evidence type="ECO:0000313" key="4">
    <source>
        <dbReference type="EMBL" id="KFA62366.1"/>
    </source>
</evidence>
<dbReference type="STRING" id="1283841.A0A084QEI1"/>
<dbReference type="PROSITE" id="PS50157">
    <property type="entry name" value="ZINC_FINGER_C2H2_2"/>
    <property type="match status" value="2"/>
</dbReference>
<dbReference type="GO" id="GO:0008270">
    <property type="term" value="F:zinc ion binding"/>
    <property type="evidence" value="ECO:0007669"/>
    <property type="project" value="UniProtKB-KW"/>
</dbReference>
<evidence type="ECO:0000256" key="1">
    <source>
        <dbReference type="PROSITE-ProRule" id="PRU00042"/>
    </source>
</evidence>
<name>A0A084QEI1_STAC4</name>
<evidence type="ECO:0000256" key="2">
    <source>
        <dbReference type="SAM" id="MobiDB-lite"/>
    </source>
</evidence>
<dbReference type="InParanoid" id="A0A084QEI1"/>
<dbReference type="InterPro" id="IPR013087">
    <property type="entry name" value="Znf_C2H2_type"/>
</dbReference>
<feature type="compositionally biased region" description="Polar residues" evidence="2">
    <location>
        <begin position="224"/>
        <end position="238"/>
    </location>
</feature>
<dbReference type="GO" id="GO:0006357">
    <property type="term" value="P:regulation of transcription by RNA polymerase II"/>
    <property type="evidence" value="ECO:0007669"/>
    <property type="project" value="TreeGrafter"/>
</dbReference>
<dbReference type="Gene3D" id="3.30.160.60">
    <property type="entry name" value="Classic Zinc Finger"/>
    <property type="match status" value="1"/>
</dbReference>
<accession>A0A084QEI1</accession>
<dbReference type="GO" id="GO:0005634">
    <property type="term" value="C:nucleus"/>
    <property type="evidence" value="ECO:0007669"/>
    <property type="project" value="TreeGrafter"/>
</dbReference>
<proteinExistence type="predicted"/>
<keyword evidence="1" id="KW-0863">Zinc-finger</keyword>
<dbReference type="OrthoDB" id="7295497at2759"/>
<feature type="region of interest" description="Disordered" evidence="2">
    <location>
        <begin position="190"/>
        <end position="245"/>
    </location>
</feature>
<dbReference type="PANTHER" id="PTHR46179">
    <property type="entry name" value="ZINC FINGER PROTEIN"/>
    <property type="match status" value="1"/>
</dbReference>
<evidence type="ECO:0000259" key="3">
    <source>
        <dbReference type="PROSITE" id="PS50157"/>
    </source>
</evidence>
<dbReference type="HOGENOM" id="CLU_013400_1_0_1"/>
<dbReference type="OMA" id="YPFIAHP"/>
<evidence type="ECO:0000313" key="5">
    <source>
        <dbReference type="Proteomes" id="UP000028524"/>
    </source>
</evidence>